<name>A0ACC0RNH8_POPTR</name>
<organism evidence="1 2">
    <name type="scientific">Populus trichocarpa</name>
    <name type="common">Western balsam poplar</name>
    <name type="synonym">Populus balsamifera subsp. trichocarpa</name>
    <dbReference type="NCBI Taxonomy" id="3694"/>
    <lineage>
        <taxon>Eukaryota</taxon>
        <taxon>Viridiplantae</taxon>
        <taxon>Streptophyta</taxon>
        <taxon>Embryophyta</taxon>
        <taxon>Tracheophyta</taxon>
        <taxon>Spermatophyta</taxon>
        <taxon>Magnoliopsida</taxon>
        <taxon>eudicotyledons</taxon>
        <taxon>Gunneridae</taxon>
        <taxon>Pentapetalae</taxon>
        <taxon>rosids</taxon>
        <taxon>fabids</taxon>
        <taxon>Malpighiales</taxon>
        <taxon>Salicaceae</taxon>
        <taxon>Saliceae</taxon>
        <taxon>Populus</taxon>
    </lineage>
</organism>
<keyword evidence="2" id="KW-1185">Reference proteome</keyword>
<comment type="caution">
    <text evidence="1">The sequence shown here is derived from an EMBL/GenBank/DDBJ whole genome shotgun (WGS) entry which is preliminary data.</text>
</comment>
<accession>A0ACC0RNH8</accession>
<evidence type="ECO:0000313" key="2">
    <source>
        <dbReference type="Proteomes" id="UP000006729"/>
    </source>
</evidence>
<protein>
    <submittedName>
        <fullName evidence="1">Uncharacterized protein</fullName>
    </submittedName>
</protein>
<proteinExistence type="predicted"/>
<dbReference type="Proteomes" id="UP000006729">
    <property type="component" value="Chromosome 18"/>
</dbReference>
<evidence type="ECO:0000313" key="1">
    <source>
        <dbReference type="EMBL" id="KAI9378161.1"/>
    </source>
</evidence>
<gene>
    <name evidence="1" type="ORF">POPTR_018G047150v4</name>
</gene>
<sequence>MVSSSITEFPFLSFPVSVSRDDNEYVRGLGTGKLKEEESYKVVDSIARSPAQEEKREVRKVRKSGRERGRYEGSGCYLGMGETDGQLDGKEDCMEDTWIPLRKQTTYQAQTVQATTAFQESSKRQQQLRKTDDKTIRRLK</sequence>
<dbReference type="EMBL" id="CM009307">
    <property type="protein sequence ID" value="KAI9378161.1"/>
    <property type="molecule type" value="Genomic_DNA"/>
</dbReference>
<reference evidence="1 2" key="1">
    <citation type="journal article" date="2006" name="Science">
        <title>The genome of black cottonwood, Populus trichocarpa (Torr. &amp; Gray).</title>
        <authorList>
            <person name="Tuskan G.A."/>
            <person name="Difazio S."/>
            <person name="Jansson S."/>
            <person name="Bohlmann J."/>
            <person name="Grigoriev I."/>
            <person name="Hellsten U."/>
            <person name="Putnam N."/>
            <person name="Ralph S."/>
            <person name="Rombauts S."/>
            <person name="Salamov A."/>
            <person name="Schein J."/>
            <person name="Sterck L."/>
            <person name="Aerts A."/>
            <person name="Bhalerao R.R."/>
            <person name="Bhalerao R.P."/>
            <person name="Blaudez D."/>
            <person name="Boerjan W."/>
            <person name="Brun A."/>
            <person name="Brunner A."/>
            <person name="Busov V."/>
            <person name="Campbell M."/>
            <person name="Carlson J."/>
            <person name="Chalot M."/>
            <person name="Chapman J."/>
            <person name="Chen G.L."/>
            <person name="Cooper D."/>
            <person name="Coutinho P.M."/>
            <person name="Couturier J."/>
            <person name="Covert S."/>
            <person name="Cronk Q."/>
            <person name="Cunningham R."/>
            <person name="Davis J."/>
            <person name="Degroeve S."/>
            <person name="Dejardin A."/>
            <person name="Depamphilis C."/>
            <person name="Detter J."/>
            <person name="Dirks B."/>
            <person name="Dubchak I."/>
            <person name="Duplessis S."/>
            <person name="Ehlting J."/>
            <person name="Ellis B."/>
            <person name="Gendler K."/>
            <person name="Goodstein D."/>
            <person name="Gribskov M."/>
            <person name="Grimwood J."/>
            <person name="Groover A."/>
            <person name="Gunter L."/>
            <person name="Hamberger B."/>
            <person name="Heinze B."/>
            <person name="Helariutta Y."/>
            <person name="Henrissat B."/>
            <person name="Holligan D."/>
            <person name="Holt R."/>
            <person name="Huang W."/>
            <person name="Islam-Faridi N."/>
            <person name="Jones S."/>
            <person name="Jones-Rhoades M."/>
            <person name="Jorgensen R."/>
            <person name="Joshi C."/>
            <person name="Kangasjarvi J."/>
            <person name="Karlsson J."/>
            <person name="Kelleher C."/>
            <person name="Kirkpatrick R."/>
            <person name="Kirst M."/>
            <person name="Kohler A."/>
            <person name="Kalluri U."/>
            <person name="Larimer F."/>
            <person name="Leebens-Mack J."/>
            <person name="Leple J.C."/>
            <person name="Locascio P."/>
            <person name="Lou Y."/>
            <person name="Lucas S."/>
            <person name="Martin F."/>
            <person name="Montanini B."/>
            <person name="Napoli C."/>
            <person name="Nelson D.R."/>
            <person name="Nelson C."/>
            <person name="Nieminen K."/>
            <person name="Nilsson O."/>
            <person name="Pereda V."/>
            <person name="Peter G."/>
            <person name="Philippe R."/>
            <person name="Pilate G."/>
            <person name="Poliakov A."/>
            <person name="Razumovskaya J."/>
            <person name="Richardson P."/>
            <person name="Rinaldi C."/>
            <person name="Ritland K."/>
            <person name="Rouze P."/>
            <person name="Ryaboy D."/>
            <person name="Schmutz J."/>
            <person name="Schrader J."/>
            <person name="Segerman B."/>
            <person name="Shin H."/>
            <person name="Siddiqui A."/>
            <person name="Sterky F."/>
            <person name="Terry A."/>
            <person name="Tsai C.J."/>
            <person name="Uberbacher E."/>
            <person name="Unneberg P."/>
            <person name="Vahala J."/>
            <person name="Wall K."/>
            <person name="Wessler S."/>
            <person name="Yang G."/>
            <person name="Yin T."/>
            <person name="Douglas C."/>
            <person name="Marra M."/>
            <person name="Sandberg G."/>
            <person name="Van de Peer Y."/>
            <person name="Rokhsar D."/>
        </authorList>
    </citation>
    <scope>NUCLEOTIDE SEQUENCE [LARGE SCALE GENOMIC DNA]</scope>
    <source>
        <strain evidence="2">cv. Nisqually</strain>
    </source>
</reference>